<proteinExistence type="inferred from homology"/>
<evidence type="ECO:0000256" key="7">
    <source>
        <dbReference type="ARBA" id="ARBA00047851"/>
    </source>
</evidence>
<accession>C6XZH7</accession>
<keyword evidence="3 9" id="KW-0479">Metal-binding</keyword>
<dbReference type="HAMAP" id="MF_00097">
    <property type="entry name" value="TMP_synthase"/>
    <property type="match status" value="1"/>
</dbReference>
<dbReference type="HOGENOM" id="CLU_018272_3_2_10"/>
<dbReference type="EMBL" id="CP001681">
    <property type="protein sequence ID" value="ACU04673.1"/>
    <property type="molecule type" value="Genomic_DNA"/>
</dbReference>
<feature type="binding site" evidence="9">
    <location>
        <position position="85"/>
    </location>
    <ligand>
        <name>Mg(2+)</name>
        <dbReference type="ChEBI" id="CHEBI:18420"/>
    </ligand>
</feature>
<dbReference type="CDD" id="cd00564">
    <property type="entry name" value="TMP_TenI"/>
    <property type="match status" value="1"/>
</dbReference>
<name>C6XZH7_PEDHD</name>
<comment type="caution">
    <text evidence="9">Lacks conserved residue(s) required for the propagation of feature annotation.</text>
</comment>
<dbReference type="eggNOG" id="COG0352">
    <property type="taxonomic scope" value="Bacteria"/>
</dbReference>
<dbReference type="Gene3D" id="3.20.20.70">
    <property type="entry name" value="Aldolase class I"/>
    <property type="match status" value="1"/>
</dbReference>
<organism evidence="13 14">
    <name type="scientific">Pedobacter heparinus (strain ATCC 13125 / DSM 2366 / CIP 104194 / JCM 7457 / NBRC 12017 / NCIMB 9290 / NRRL B-14731 / HIM 762-3)</name>
    <dbReference type="NCBI Taxonomy" id="485917"/>
    <lineage>
        <taxon>Bacteria</taxon>
        <taxon>Pseudomonadati</taxon>
        <taxon>Bacteroidota</taxon>
        <taxon>Sphingobacteriia</taxon>
        <taxon>Sphingobacteriales</taxon>
        <taxon>Sphingobacteriaceae</taxon>
        <taxon>Pedobacter</taxon>
    </lineage>
</organism>
<feature type="domain" description="Thiamine phosphate synthase/TenI" evidence="12">
    <location>
        <begin position="14"/>
        <end position="188"/>
    </location>
</feature>
<evidence type="ECO:0000313" key="14">
    <source>
        <dbReference type="Proteomes" id="UP000000852"/>
    </source>
</evidence>
<dbReference type="InterPro" id="IPR013785">
    <property type="entry name" value="Aldolase_TIM"/>
</dbReference>
<dbReference type="KEGG" id="phe:Phep_2469"/>
<keyword evidence="14" id="KW-1185">Reference proteome</keyword>
<dbReference type="PANTHER" id="PTHR20857">
    <property type="entry name" value="THIAMINE-PHOSPHATE PYROPHOSPHORYLASE"/>
    <property type="match status" value="1"/>
</dbReference>
<dbReference type="GO" id="GO:0000287">
    <property type="term" value="F:magnesium ion binding"/>
    <property type="evidence" value="ECO:0007669"/>
    <property type="project" value="UniProtKB-UniRule"/>
</dbReference>
<keyword evidence="2 9" id="KW-0808">Transferase</keyword>
<reference evidence="13 14" key="1">
    <citation type="journal article" date="2009" name="Stand. Genomic Sci.">
        <title>Complete genome sequence of Pedobacter heparinus type strain (HIM 762-3).</title>
        <authorList>
            <person name="Han C."/>
            <person name="Spring S."/>
            <person name="Lapidus A."/>
            <person name="Del Rio T.G."/>
            <person name="Tice H."/>
            <person name="Copeland A."/>
            <person name="Cheng J.F."/>
            <person name="Lucas S."/>
            <person name="Chen F."/>
            <person name="Nolan M."/>
            <person name="Bruce D."/>
            <person name="Goodwin L."/>
            <person name="Pitluck S."/>
            <person name="Ivanova N."/>
            <person name="Mavromatis K."/>
            <person name="Mikhailova N."/>
            <person name="Pati A."/>
            <person name="Chen A."/>
            <person name="Palaniappan K."/>
            <person name="Land M."/>
            <person name="Hauser L."/>
            <person name="Chang Y.J."/>
            <person name="Jeffries C.C."/>
            <person name="Saunders E."/>
            <person name="Chertkov O."/>
            <person name="Brettin T."/>
            <person name="Goker M."/>
            <person name="Rohde M."/>
            <person name="Bristow J."/>
            <person name="Eisen J.A."/>
            <person name="Markowitz V."/>
            <person name="Hugenholtz P."/>
            <person name="Kyrpides N.C."/>
            <person name="Klenk H.P."/>
            <person name="Detter J.C."/>
        </authorList>
    </citation>
    <scope>NUCLEOTIDE SEQUENCE [LARGE SCALE GENOMIC DNA]</scope>
    <source>
        <strain evidence="14">ATCC 13125 / DSM 2366 / CIP 104194 / JCM 7457 / NBRC 12017 / NCIMB 9290 / NRRL B-14731 / HIM 762-3</strain>
    </source>
</reference>
<evidence type="ECO:0000256" key="10">
    <source>
        <dbReference type="RuleBase" id="RU003826"/>
    </source>
</evidence>
<feature type="binding site" evidence="9">
    <location>
        <position position="166"/>
    </location>
    <ligand>
        <name>2-[(2R,5Z)-2-carboxy-4-methylthiazol-5(2H)-ylidene]ethyl phosphate</name>
        <dbReference type="ChEBI" id="CHEBI:62899"/>
    </ligand>
</feature>
<dbReference type="NCBIfam" id="TIGR00693">
    <property type="entry name" value="thiE"/>
    <property type="match status" value="1"/>
</dbReference>
<gene>
    <name evidence="9" type="primary">thiE</name>
    <name evidence="13" type="ordered locus">Phep_2469</name>
</gene>
<dbReference type="RefSeq" id="WP_015808285.1">
    <property type="nucleotide sequence ID" value="NC_013061.1"/>
</dbReference>
<dbReference type="Proteomes" id="UP000000852">
    <property type="component" value="Chromosome"/>
</dbReference>
<feature type="binding site" evidence="9">
    <location>
        <begin position="130"/>
        <end position="132"/>
    </location>
    <ligand>
        <name>2-[(2R,5Z)-2-carboxy-4-methylthiazol-5(2H)-ylidene]ethyl phosphate</name>
        <dbReference type="ChEBI" id="CHEBI:62899"/>
    </ligand>
</feature>
<evidence type="ECO:0000256" key="2">
    <source>
        <dbReference type="ARBA" id="ARBA00022679"/>
    </source>
</evidence>
<evidence type="ECO:0000256" key="4">
    <source>
        <dbReference type="ARBA" id="ARBA00022842"/>
    </source>
</evidence>
<comment type="cofactor">
    <cofactor evidence="9">
        <name>Mg(2+)</name>
        <dbReference type="ChEBI" id="CHEBI:18420"/>
    </cofactor>
    <text evidence="9">Binds 1 Mg(2+) ion per subunit.</text>
</comment>
<dbReference type="GO" id="GO:0005737">
    <property type="term" value="C:cytoplasm"/>
    <property type="evidence" value="ECO:0007669"/>
    <property type="project" value="TreeGrafter"/>
</dbReference>
<comment type="catalytic activity">
    <reaction evidence="8 9 10">
        <text>2-[(2R,5Z)-2-carboxy-4-methylthiazol-5(2H)-ylidene]ethyl phosphate + 4-amino-2-methyl-5-(diphosphooxymethyl)pyrimidine + 2 H(+) = thiamine phosphate + CO2 + diphosphate</text>
        <dbReference type="Rhea" id="RHEA:47844"/>
        <dbReference type="ChEBI" id="CHEBI:15378"/>
        <dbReference type="ChEBI" id="CHEBI:16526"/>
        <dbReference type="ChEBI" id="CHEBI:33019"/>
        <dbReference type="ChEBI" id="CHEBI:37575"/>
        <dbReference type="ChEBI" id="CHEBI:57841"/>
        <dbReference type="ChEBI" id="CHEBI:62899"/>
        <dbReference type="EC" id="2.5.1.3"/>
    </reaction>
</comment>
<evidence type="ECO:0000256" key="6">
    <source>
        <dbReference type="ARBA" id="ARBA00047334"/>
    </source>
</evidence>
<dbReference type="Pfam" id="PF02581">
    <property type="entry name" value="TMP-TENI"/>
    <property type="match status" value="1"/>
</dbReference>
<keyword evidence="4 9" id="KW-0460">Magnesium</keyword>
<dbReference type="GO" id="GO:0009228">
    <property type="term" value="P:thiamine biosynthetic process"/>
    <property type="evidence" value="ECO:0007669"/>
    <property type="project" value="UniProtKB-KW"/>
</dbReference>
<dbReference type="InterPro" id="IPR036206">
    <property type="entry name" value="ThiamineP_synth_sf"/>
</dbReference>
<feature type="binding site" evidence="9">
    <location>
        <position position="133"/>
    </location>
    <ligand>
        <name>4-amino-2-methyl-5-(diphosphooxymethyl)pyrimidine</name>
        <dbReference type="ChEBI" id="CHEBI:57841"/>
    </ligand>
</feature>
<dbReference type="GO" id="GO:0004789">
    <property type="term" value="F:thiamine-phosphate diphosphorylase activity"/>
    <property type="evidence" value="ECO:0007669"/>
    <property type="project" value="UniProtKB-UniRule"/>
</dbReference>
<feature type="binding site" evidence="9">
    <location>
        <position position="66"/>
    </location>
    <ligand>
        <name>Mg(2+)</name>
        <dbReference type="ChEBI" id="CHEBI:18420"/>
    </ligand>
</feature>
<dbReference type="SUPFAM" id="SSF51391">
    <property type="entry name" value="Thiamin phosphate synthase"/>
    <property type="match status" value="1"/>
</dbReference>
<feature type="binding site" evidence="9">
    <location>
        <position position="104"/>
    </location>
    <ligand>
        <name>4-amino-2-methyl-5-(diphosphooxymethyl)pyrimidine</name>
        <dbReference type="ChEBI" id="CHEBI:57841"/>
    </ligand>
</feature>
<evidence type="ECO:0000256" key="8">
    <source>
        <dbReference type="ARBA" id="ARBA00047883"/>
    </source>
</evidence>
<evidence type="ECO:0000256" key="3">
    <source>
        <dbReference type="ARBA" id="ARBA00022723"/>
    </source>
</evidence>
<dbReference type="InterPro" id="IPR022998">
    <property type="entry name" value="ThiamineP_synth_TenI"/>
</dbReference>
<feature type="binding site" evidence="9">
    <location>
        <position position="65"/>
    </location>
    <ligand>
        <name>4-amino-2-methyl-5-(diphosphooxymethyl)pyrimidine</name>
        <dbReference type="ChEBI" id="CHEBI:57841"/>
    </ligand>
</feature>
<keyword evidence="5 9" id="KW-0784">Thiamine biosynthesis</keyword>
<comment type="catalytic activity">
    <reaction evidence="7 9 10">
        <text>2-(2-carboxy-4-methylthiazol-5-yl)ethyl phosphate + 4-amino-2-methyl-5-(diphosphooxymethyl)pyrimidine + 2 H(+) = thiamine phosphate + CO2 + diphosphate</text>
        <dbReference type="Rhea" id="RHEA:47848"/>
        <dbReference type="ChEBI" id="CHEBI:15378"/>
        <dbReference type="ChEBI" id="CHEBI:16526"/>
        <dbReference type="ChEBI" id="CHEBI:33019"/>
        <dbReference type="ChEBI" id="CHEBI:37575"/>
        <dbReference type="ChEBI" id="CHEBI:57841"/>
        <dbReference type="ChEBI" id="CHEBI:62890"/>
        <dbReference type="EC" id="2.5.1.3"/>
    </reaction>
</comment>
<dbReference type="NCBIfam" id="NF000736">
    <property type="entry name" value="PRK00043.2-3"/>
    <property type="match status" value="1"/>
</dbReference>
<dbReference type="EC" id="2.5.1.3" evidence="9"/>
<dbReference type="InterPro" id="IPR034291">
    <property type="entry name" value="TMP_synthase"/>
</dbReference>
<dbReference type="PANTHER" id="PTHR20857:SF15">
    <property type="entry name" value="THIAMINE-PHOSPHATE SYNTHASE"/>
    <property type="match status" value="1"/>
</dbReference>
<evidence type="ECO:0000256" key="5">
    <source>
        <dbReference type="ARBA" id="ARBA00022977"/>
    </source>
</evidence>
<feature type="binding site" evidence="9">
    <location>
        <begin position="33"/>
        <end position="37"/>
    </location>
    <ligand>
        <name>4-amino-2-methyl-5-(diphosphooxymethyl)pyrimidine</name>
        <dbReference type="ChEBI" id="CHEBI:57841"/>
    </ligand>
</feature>
<sequence length="207" mass="21796">MRIDQLHYISQASREGHLEAIERVLLAGGKWIQLRVKNEPEAVVLSLAIAAAALCKKHAARLIVNDYPEIALKAGADGVHLGLDDMPVAAARAILGPDLIIGGTANTFGQLQQRVAEGADYIGLGPYRFTTTKQNLSPVIGLQGYVKLMEQAKAAGIGTPVIAIGGITADDIPLLMQAGLYGVAVSGALSHPQDTSVVLNHINHLLC</sequence>
<evidence type="ECO:0000256" key="1">
    <source>
        <dbReference type="ARBA" id="ARBA00005165"/>
    </source>
</evidence>
<dbReference type="OrthoDB" id="9812206at2"/>
<comment type="similarity">
    <text evidence="9 10">Belongs to the thiamine-phosphate synthase family.</text>
</comment>
<comment type="function">
    <text evidence="9">Condenses 4-methyl-5-(beta-hydroxyethyl)thiazole monophosphate (THZ-P) and 2-methyl-4-amino-5-hydroxymethyl pyrimidine pyrophosphate (HMP-PP) to form thiamine monophosphate (TMP).</text>
</comment>
<dbReference type="GO" id="GO:0009229">
    <property type="term" value="P:thiamine diphosphate biosynthetic process"/>
    <property type="evidence" value="ECO:0007669"/>
    <property type="project" value="UniProtKB-UniRule"/>
</dbReference>
<evidence type="ECO:0000259" key="12">
    <source>
        <dbReference type="Pfam" id="PF02581"/>
    </source>
</evidence>
<comment type="catalytic activity">
    <reaction evidence="6 9 10">
        <text>4-methyl-5-(2-phosphooxyethyl)-thiazole + 4-amino-2-methyl-5-(diphosphooxymethyl)pyrimidine + H(+) = thiamine phosphate + diphosphate</text>
        <dbReference type="Rhea" id="RHEA:22328"/>
        <dbReference type="ChEBI" id="CHEBI:15378"/>
        <dbReference type="ChEBI" id="CHEBI:33019"/>
        <dbReference type="ChEBI" id="CHEBI:37575"/>
        <dbReference type="ChEBI" id="CHEBI:57841"/>
        <dbReference type="ChEBI" id="CHEBI:58296"/>
        <dbReference type="EC" id="2.5.1.3"/>
    </reaction>
</comment>
<protein>
    <recommendedName>
        <fullName evidence="9">Thiamine-phosphate synthase</fullName>
        <shortName evidence="9">TP synthase</shortName>
        <shortName evidence="9">TPS</shortName>
        <ecNumber evidence="9">2.5.1.3</ecNumber>
    </recommendedName>
    <alternativeName>
        <fullName evidence="9">Thiamine-phosphate pyrophosphorylase</fullName>
        <shortName evidence="9">TMP pyrophosphorylase</shortName>
        <shortName evidence="9">TMP-PPase</shortName>
    </alternativeName>
</protein>
<dbReference type="UniPathway" id="UPA00060">
    <property type="reaction ID" value="UER00141"/>
</dbReference>
<evidence type="ECO:0000256" key="9">
    <source>
        <dbReference type="HAMAP-Rule" id="MF_00097"/>
    </source>
</evidence>
<dbReference type="AlphaFoldDB" id="C6XZH7"/>
<dbReference type="STRING" id="485917.Phep_2469"/>
<comment type="pathway">
    <text evidence="1 9 11">Cofactor biosynthesis; thiamine diphosphate biosynthesis; thiamine phosphate from 4-amino-2-methyl-5-diphosphomethylpyrimidine and 4-methyl-5-(2-phosphoethyl)-thiazole: step 1/1.</text>
</comment>
<evidence type="ECO:0000256" key="11">
    <source>
        <dbReference type="RuleBase" id="RU004253"/>
    </source>
</evidence>
<evidence type="ECO:0000313" key="13">
    <source>
        <dbReference type="EMBL" id="ACU04673.1"/>
    </source>
</evidence>